<accession>A0A849HM24</accession>
<gene>
    <name evidence="1" type="ORF">HJG52_19355</name>
</gene>
<evidence type="ECO:0000313" key="1">
    <source>
        <dbReference type="EMBL" id="NNM48149.1"/>
    </source>
</evidence>
<dbReference type="PANTHER" id="PTHR12526:SF600">
    <property type="entry name" value="GLYCOSYL TRANSFERASE GROUP 1"/>
    <property type="match status" value="1"/>
</dbReference>
<reference evidence="1 2" key="1">
    <citation type="submission" date="2020-04" db="EMBL/GenBank/DDBJ databases">
        <title>Knoellia sp. isolate from air conditioner.</title>
        <authorList>
            <person name="Chea S."/>
            <person name="Kim D.-U."/>
        </authorList>
    </citation>
    <scope>NUCLEOTIDE SEQUENCE [LARGE SCALE GENOMIC DNA]</scope>
    <source>
        <strain evidence="1 2">DB2414S</strain>
    </source>
</reference>
<keyword evidence="2" id="KW-1185">Reference proteome</keyword>
<name>A0A849HM24_9MICO</name>
<dbReference type="SUPFAM" id="SSF53756">
    <property type="entry name" value="UDP-Glycosyltransferase/glycogen phosphorylase"/>
    <property type="match status" value="1"/>
</dbReference>
<sequence length="428" mass="47154">MTVQRVVIVSAVAPYPQDSGKSVVIAGFLEHFRSRMPAAEIHYVHVGNPLTSLAGFDGVTVHEAGRRGRLELVRSLLWGVPVQGLSLQEAFTASGQVAHRLGTLLTEIDADLEVIDTIRMAQLVEHHRPRGRRVLYLDDLFSERYRRMLGVLDDDRGSQFDPLGQFTVHVPSVLRGLTRHQSVRRWLLLLERRLVQRRELRAARQAELSLLLNAEEAQLLRERSGAAVQAVPPLVSVPSTTRAPWSGRPEFCFVGLLSIAHNDDGLTWFLREGMPELLRQRPDAVLHVIGRGASPQVVELARQFGDSVRLHGFVEDLDALVAPSCAMVNVLRFGSGVKIKVLEAMARGLPVVTTAVGAEGIAESGDGLVVTSSARQAGRELARLADPVQREIASRDAARLYAERYAPEVVHAAYDAAFGTTVLERRRT</sequence>
<dbReference type="EMBL" id="JABEPQ010000006">
    <property type="protein sequence ID" value="NNM48149.1"/>
    <property type="molecule type" value="Genomic_DNA"/>
</dbReference>
<dbReference type="RefSeq" id="WP_171245269.1">
    <property type="nucleotide sequence ID" value="NZ_JABEPQ010000006.1"/>
</dbReference>
<proteinExistence type="predicted"/>
<dbReference type="Pfam" id="PF13692">
    <property type="entry name" value="Glyco_trans_1_4"/>
    <property type="match status" value="1"/>
</dbReference>
<protein>
    <submittedName>
        <fullName evidence="1">Glycosyltransferase</fullName>
    </submittedName>
</protein>
<dbReference type="Proteomes" id="UP000588586">
    <property type="component" value="Unassembled WGS sequence"/>
</dbReference>
<dbReference type="GO" id="GO:0016757">
    <property type="term" value="F:glycosyltransferase activity"/>
    <property type="evidence" value="ECO:0007669"/>
    <property type="project" value="TreeGrafter"/>
</dbReference>
<dbReference type="PANTHER" id="PTHR12526">
    <property type="entry name" value="GLYCOSYLTRANSFERASE"/>
    <property type="match status" value="1"/>
</dbReference>
<organism evidence="1 2">
    <name type="scientific">Knoellia koreensis</name>
    <dbReference type="NCBI Taxonomy" id="2730921"/>
    <lineage>
        <taxon>Bacteria</taxon>
        <taxon>Bacillati</taxon>
        <taxon>Actinomycetota</taxon>
        <taxon>Actinomycetes</taxon>
        <taxon>Micrococcales</taxon>
        <taxon>Intrasporangiaceae</taxon>
        <taxon>Knoellia</taxon>
    </lineage>
</organism>
<comment type="caution">
    <text evidence="1">The sequence shown here is derived from an EMBL/GenBank/DDBJ whole genome shotgun (WGS) entry which is preliminary data.</text>
</comment>
<dbReference type="Gene3D" id="3.40.50.2000">
    <property type="entry name" value="Glycogen Phosphorylase B"/>
    <property type="match status" value="1"/>
</dbReference>
<keyword evidence="1" id="KW-0808">Transferase</keyword>
<dbReference type="AlphaFoldDB" id="A0A849HM24"/>
<evidence type="ECO:0000313" key="2">
    <source>
        <dbReference type="Proteomes" id="UP000588586"/>
    </source>
</evidence>